<sequence length="48" mass="5218">MLSKLPHPYKLGVPALHVGAGEVGGRQRTTLFMIKEESGKEKGGKKKK</sequence>
<dbReference type="HOGENOM" id="CLU_3148110_0_0_2"/>
<gene>
    <name evidence="1" type="ordered locus">Pyrfu_1658</name>
</gene>
<dbReference type="EMBL" id="CP002838">
    <property type="protein sequence ID" value="AEM39514.1"/>
    <property type="molecule type" value="Genomic_DNA"/>
</dbReference>
<accession>G0ECE4</accession>
<evidence type="ECO:0000313" key="2">
    <source>
        <dbReference type="Proteomes" id="UP000001037"/>
    </source>
</evidence>
<reference evidence="1 2" key="1">
    <citation type="journal article" date="2011" name="Stand. Genomic Sci.">
        <title>Complete genome sequence of the hyperthermophilic chemolithoautotroph Pyrolobus fumarii type strain (1A).</title>
        <authorList>
            <person name="Anderson I."/>
            <person name="Goker M."/>
            <person name="Nolan M."/>
            <person name="Lucas S."/>
            <person name="Hammon N."/>
            <person name="Deshpande S."/>
            <person name="Cheng J.F."/>
            <person name="Tapia R."/>
            <person name="Han C."/>
            <person name="Goodwin L."/>
            <person name="Pitluck S."/>
            <person name="Huntemann M."/>
            <person name="Liolios K."/>
            <person name="Ivanova N."/>
            <person name="Pagani I."/>
            <person name="Mavromatis K."/>
            <person name="Ovchinikova G."/>
            <person name="Pati A."/>
            <person name="Chen A."/>
            <person name="Palaniappan K."/>
            <person name="Land M."/>
            <person name="Hauser L."/>
            <person name="Brambilla E.M."/>
            <person name="Huber H."/>
            <person name="Yasawong M."/>
            <person name="Rohde M."/>
            <person name="Spring S."/>
            <person name="Abt B."/>
            <person name="Sikorski J."/>
            <person name="Wirth R."/>
            <person name="Detter J.C."/>
            <person name="Woyke T."/>
            <person name="Bristow J."/>
            <person name="Eisen J.A."/>
            <person name="Markowitz V."/>
            <person name="Hugenholtz P."/>
            <person name="Kyrpides N.C."/>
            <person name="Klenk H.P."/>
            <person name="Lapidus A."/>
        </authorList>
    </citation>
    <scope>NUCLEOTIDE SEQUENCE [LARGE SCALE GENOMIC DNA]</scope>
    <source>
        <strain evidence="2">DSM 11204 / 1A</strain>
    </source>
</reference>
<protein>
    <submittedName>
        <fullName evidence="1">Uncharacterized protein</fullName>
    </submittedName>
</protein>
<dbReference type="eggNOG" id="arCOG11397">
    <property type="taxonomic scope" value="Archaea"/>
</dbReference>
<dbReference type="AlphaFoldDB" id="G0ECE4"/>
<name>G0ECE4_PYRF1</name>
<proteinExistence type="predicted"/>
<dbReference type="STRING" id="694429.Pyrfu_1658"/>
<dbReference type="Proteomes" id="UP000001037">
    <property type="component" value="Chromosome"/>
</dbReference>
<dbReference type="KEGG" id="pfm:Pyrfu_1658"/>
<organism evidence="1 2">
    <name type="scientific">Pyrolobus fumarii (strain DSM 11204 / 1A)</name>
    <dbReference type="NCBI Taxonomy" id="694429"/>
    <lineage>
        <taxon>Archaea</taxon>
        <taxon>Thermoproteota</taxon>
        <taxon>Thermoprotei</taxon>
        <taxon>Desulfurococcales</taxon>
        <taxon>Pyrodictiaceae</taxon>
        <taxon>Pyrolobus</taxon>
    </lineage>
</organism>
<dbReference type="InParanoid" id="G0ECE4"/>
<keyword evidence="2" id="KW-1185">Reference proteome</keyword>
<evidence type="ECO:0000313" key="1">
    <source>
        <dbReference type="EMBL" id="AEM39514.1"/>
    </source>
</evidence>